<keyword evidence="2" id="KW-1185">Reference proteome</keyword>
<gene>
    <name evidence="1" type="ORF">P7K49_026076</name>
</gene>
<dbReference type="Proteomes" id="UP001266305">
    <property type="component" value="Unassembled WGS sequence"/>
</dbReference>
<comment type="caution">
    <text evidence="1">The sequence shown here is derived from an EMBL/GenBank/DDBJ whole genome shotgun (WGS) entry which is preliminary data.</text>
</comment>
<evidence type="ECO:0000313" key="1">
    <source>
        <dbReference type="EMBL" id="KAK2097042.1"/>
    </source>
</evidence>
<organism evidence="1 2">
    <name type="scientific">Saguinus oedipus</name>
    <name type="common">Cotton-top tamarin</name>
    <name type="synonym">Oedipomidas oedipus</name>
    <dbReference type="NCBI Taxonomy" id="9490"/>
    <lineage>
        <taxon>Eukaryota</taxon>
        <taxon>Metazoa</taxon>
        <taxon>Chordata</taxon>
        <taxon>Craniata</taxon>
        <taxon>Vertebrata</taxon>
        <taxon>Euteleostomi</taxon>
        <taxon>Mammalia</taxon>
        <taxon>Eutheria</taxon>
        <taxon>Euarchontoglires</taxon>
        <taxon>Primates</taxon>
        <taxon>Haplorrhini</taxon>
        <taxon>Platyrrhini</taxon>
        <taxon>Cebidae</taxon>
        <taxon>Callitrichinae</taxon>
        <taxon>Saguinus</taxon>
    </lineage>
</organism>
<reference evidence="1 2" key="1">
    <citation type="submission" date="2023-05" db="EMBL/GenBank/DDBJ databases">
        <title>B98-5 Cell Line De Novo Hybrid Assembly: An Optical Mapping Approach.</title>
        <authorList>
            <person name="Kananen K."/>
            <person name="Auerbach J.A."/>
            <person name="Kautto E."/>
            <person name="Blachly J.S."/>
        </authorList>
    </citation>
    <scope>NUCLEOTIDE SEQUENCE [LARGE SCALE GENOMIC DNA]</scope>
    <source>
        <strain evidence="1">B95-8</strain>
        <tissue evidence="1">Cell line</tissue>
    </source>
</reference>
<protein>
    <submittedName>
        <fullName evidence="1">Uncharacterized protein</fullName>
    </submittedName>
</protein>
<proteinExistence type="predicted"/>
<name>A0ABQ9ULC6_SAGOE</name>
<sequence>MERVSMDRGVRVAGAQVHFTYFTGRTREHFLLAKARVAPGVTRAGTVGPSEPLFLGTPCPPCQSATPWKGPLEGPQTPSSGISFLLTLFYKGAKSAADKLRGIPAHTASGRATLGGPRPHCPLQGVKGLAWTAQPLGTLFSASQVWAAPPPPSPCSVRHSLQGISGKEVSFLSLSDAFLEVRSLL</sequence>
<evidence type="ECO:0000313" key="2">
    <source>
        <dbReference type="Proteomes" id="UP001266305"/>
    </source>
</evidence>
<dbReference type="EMBL" id="JASSZA010000012">
    <property type="protein sequence ID" value="KAK2097042.1"/>
    <property type="molecule type" value="Genomic_DNA"/>
</dbReference>
<accession>A0ABQ9ULC6</accession>